<keyword evidence="1 3" id="KW-0963">Cytoplasm</keyword>
<dbReference type="AlphaFoldDB" id="A0A8K0KKA0"/>
<dbReference type="UniPathway" id="UPA00988"/>
<comment type="pathway">
    <text evidence="3">tRNA modification; 5-methoxycarbonylmethyl-2-thiouridine-tRNA biosynthesis.</text>
</comment>
<comment type="caution">
    <text evidence="5">The sequence shown here is derived from an EMBL/GenBank/DDBJ whole genome shotgun (WGS) entry which is preliminary data.</text>
</comment>
<evidence type="ECO:0000313" key="6">
    <source>
        <dbReference type="Proteomes" id="UP000792457"/>
    </source>
</evidence>
<reference evidence="5" key="1">
    <citation type="submission" date="2013-04" db="EMBL/GenBank/DDBJ databases">
        <authorList>
            <person name="Qu J."/>
            <person name="Murali S.C."/>
            <person name="Bandaranaike D."/>
            <person name="Bellair M."/>
            <person name="Blankenburg K."/>
            <person name="Chao H."/>
            <person name="Dinh H."/>
            <person name="Doddapaneni H."/>
            <person name="Downs B."/>
            <person name="Dugan-Rocha S."/>
            <person name="Elkadiri S."/>
            <person name="Gnanaolivu R.D."/>
            <person name="Hernandez B."/>
            <person name="Javaid M."/>
            <person name="Jayaseelan J.C."/>
            <person name="Lee S."/>
            <person name="Li M."/>
            <person name="Ming W."/>
            <person name="Munidasa M."/>
            <person name="Muniz J."/>
            <person name="Nguyen L."/>
            <person name="Ongeri F."/>
            <person name="Osuji N."/>
            <person name="Pu L.-L."/>
            <person name="Puazo M."/>
            <person name="Qu C."/>
            <person name="Quiroz J."/>
            <person name="Raj R."/>
            <person name="Weissenberger G."/>
            <person name="Xin Y."/>
            <person name="Zou X."/>
            <person name="Han Y."/>
            <person name="Richards S."/>
            <person name="Worley K."/>
            <person name="Muzny D."/>
            <person name="Gibbs R."/>
        </authorList>
    </citation>
    <scope>NUCLEOTIDE SEQUENCE</scope>
    <source>
        <strain evidence="5">Sampled in the wild</strain>
    </source>
</reference>
<evidence type="ECO:0000256" key="4">
    <source>
        <dbReference type="SAM" id="MobiDB-lite"/>
    </source>
</evidence>
<evidence type="ECO:0000256" key="2">
    <source>
        <dbReference type="ARBA" id="ARBA00022694"/>
    </source>
</evidence>
<dbReference type="GO" id="GO:0016779">
    <property type="term" value="F:nucleotidyltransferase activity"/>
    <property type="evidence" value="ECO:0007669"/>
    <property type="project" value="UniProtKB-UniRule"/>
</dbReference>
<evidence type="ECO:0000313" key="5">
    <source>
        <dbReference type="EMBL" id="KAG8236612.1"/>
    </source>
</evidence>
<feature type="compositionally biased region" description="Polar residues" evidence="4">
    <location>
        <begin position="383"/>
        <end position="410"/>
    </location>
</feature>
<evidence type="ECO:0000256" key="3">
    <source>
        <dbReference type="HAMAP-Rule" id="MF_03054"/>
    </source>
</evidence>
<comment type="subcellular location">
    <subcellularLocation>
        <location evidence="3">Cytoplasm</location>
    </subcellularLocation>
</comment>
<dbReference type="Proteomes" id="UP000792457">
    <property type="component" value="Unassembled WGS sequence"/>
</dbReference>
<comment type="function">
    <text evidence="3">Plays a central role in 2-thiolation of mcm(5)S(2)U at tRNA wobble positions of tRNA(Lys), tRNA(Glu) and tRNA(Gln). May act by forming a heterodimer with NCS6/CTU1 that ligates sulfur from thiocarboxylated URM1 onto the uridine of tRNAs at wobble position.</text>
</comment>
<sequence>MSSCFIYFSMCSVNENDIDSLQLEMRTQCSLKELVCKKCDAAETRILLRNKDAYCRECFLKNVTHKFRATLGKSKLIRPSDRLLLATSGSLASAALLHMIAEGLSEKNNKRFLFTSLAVYIDEGAVLNQSNDERMEAIKAIHSQATNLGFELLVVQLSNIFELKNICIYSITNSIQYSDLFKEYTSQLDERLRNVFDSTNSLTSKEDLLSRLRNNLLVAVAKQLDCKKIVLGETGSQLAVQLLTNISLGRGANLPLDVGFCDGRDEGVLILRPLKELSAKEVAFYCVFHKLMAVFVPSLTTKASRMASIRKLTEDFLLGLNVDFPSTLSAVNKIGEKLTARKEKCTKCILCKGYLEAQNRDSSSHQATKFSLNLMREIRSNNDDSCQNECQEGTETDVGSSENRSCSDENSGSRKYVTEEHLCYGCRLVFVDMDQADELIASLMASYDNVFSTKDY</sequence>
<dbReference type="Gene3D" id="3.40.50.620">
    <property type="entry name" value="HUPs"/>
    <property type="match status" value="1"/>
</dbReference>
<dbReference type="OrthoDB" id="25129at2759"/>
<proteinExistence type="inferred from homology"/>
<dbReference type="Pfam" id="PF10288">
    <property type="entry name" value="CTU2"/>
    <property type="match status" value="1"/>
</dbReference>
<dbReference type="InterPro" id="IPR014729">
    <property type="entry name" value="Rossmann-like_a/b/a_fold"/>
</dbReference>
<reference evidence="5" key="2">
    <citation type="submission" date="2017-10" db="EMBL/GenBank/DDBJ databases">
        <title>Ladona fulva Genome sequencing and assembly.</title>
        <authorList>
            <person name="Murali S."/>
            <person name="Richards S."/>
            <person name="Bandaranaike D."/>
            <person name="Bellair M."/>
            <person name="Blankenburg K."/>
            <person name="Chao H."/>
            <person name="Dinh H."/>
            <person name="Doddapaneni H."/>
            <person name="Dugan-Rocha S."/>
            <person name="Elkadiri S."/>
            <person name="Gnanaolivu R."/>
            <person name="Hernandez B."/>
            <person name="Skinner E."/>
            <person name="Javaid M."/>
            <person name="Lee S."/>
            <person name="Li M."/>
            <person name="Ming W."/>
            <person name="Munidasa M."/>
            <person name="Muniz J."/>
            <person name="Nguyen L."/>
            <person name="Hughes D."/>
            <person name="Osuji N."/>
            <person name="Pu L.-L."/>
            <person name="Puazo M."/>
            <person name="Qu C."/>
            <person name="Quiroz J."/>
            <person name="Raj R."/>
            <person name="Weissenberger G."/>
            <person name="Xin Y."/>
            <person name="Zou X."/>
            <person name="Han Y."/>
            <person name="Worley K."/>
            <person name="Muzny D."/>
            <person name="Gibbs R."/>
        </authorList>
    </citation>
    <scope>NUCLEOTIDE SEQUENCE</scope>
    <source>
        <strain evidence="5">Sampled in the wild</strain>
    </source>
</reference>
<organism evidence="5 6">
    <name type="scientific">Ladona fulva</name>
    <name type="common">Scarce chaser dragonfly</name>
    <name type="synonym">Libellula fulva</name>
    <dbReference type="NCBI Taxonomy" id="123851"/>
    <lineage>
        <taxon>Eukaryota</taxon>
        <taxon>Metazoa</taxon>
        <taxon>Ecdysozoa</taxon>
        <taxon>Arthropoda</taxon>
        <taxon>Hexapoda</taxon>
        <taxon>Insecta</taxon>
        <taxon>Pterygota</taxon>
        <taxon>Palaeoptera</taxon>
        <taxon>Odonata</taxon>
        <taxon>Epiprocta</taxon>
        <taxon>Anisoptera</taxon>
        <taxon>Libelluloidea</taxon>
        <taxon>Libellulidae</taxon>
        <taxon>Ladona</taxon>
    </lineage>
</organism>
<dbReference type="EMBL" id="KZ309050">
    <property type="protein sequence ID" value="KAG8236612.1"/>
    <property type="molecule type" value="Genomic_DNA"/>
</dbReference>
<dbReference type="GO" id="GO:0002143">
    <property type="term" value="P:tRNA wobble position uridine thiolation"/>
    <property type="evidence" value="ECO:0007669"/>
    <property type="project" value="TreeGrafter"/>
</dbReference>
<dbReference type="PANTHER" id="PTHR20882">
    <property type="entry name" value="CYTOPLASMIC TRNA 2-THIOLATION PROTEIN 2"/>
    <property type="match status" value="1"/>
</dbReference>
<keyword evidence="6" id="KW-1185">Reference proteome</keyword>
<keyword evidence="2 3" id="KW-0819">tRNA processing</keyword>
<dbReference type="GO" id="GO:0000049">
    <property type="term" value="F:tRNA binding"/>
    <property type="evidence" value="ECO:0007669"/>
    <property type="project" value="InterPro"/>
</dbReference>
<feature type="region of interest" description="Disordered" evidence="4">
    <location>
        <begin position="383"/>
        <end position="412"/>
    </location>
</feature>
<dbReference type="GO" id="GO:0016783">
    <property type="term" value="F:sulfurtransferase activity"/>
    <property type="evidence" value="ECO:0007669"/>
    <property type="project" value="TreeGrafter"/>
</dbReference>
<comment type="similarity">
    <text evidence="3">Belongs to the CTU2/NCS2 family.</text>
</comment>
<name>A0A8K0KKA0_LADFU</name>
<gene>
    <name evidence="5" type="ORF">J437_LFUL017053</name>
</gene>
<dbReference type="SUPFAM" id="SSF52402">
    <property type="entry name" value="Adenine nucleotide alpha hydrolases-like"/>
    <property type="match status" value="1"/>
</dbReference>
<evidence type="ECO:0000256" key="1">
    <source>
        <dbReference type="ARBA" id="ARBA00022490"/>
    </source>
</evidence>
<dbReference type="HAMAP" id="MF_03054">
    <property type="entry name" value="CTU2"/>
    <property type="match status" value="1"/>
</dbReference>
<dbReference type="InterPro" id="IPR019407">
    <property type="entry name" value="CTU2"/>
</dbReference>
<dbReference type="PANTHER" id="PTHR20882:SF14">
    <property type="entry name" value="CYTOPLASMIC TRNA 2-THIOLATION PROTEIN 2"/>
    <property type="match status" value="1"/>
</dbReference>
<dbReference type="GO" id="GO:0005829">
    <property type="term" value="C:cytosol"/>
    <property type="evidence" value="ECO:0007669"/>
    <property type="project" value="TreeGrafter"/>
</dbReference>
<protein>
    <recommendedName>
        <fullName evidence="3">Cytoplasmic tRNA 2-thiolation protein 2</fullName>
    </recommendedName>
</protein>
<accession>A0A8K0KKA0</accession>
<dbReference type="GO" id="GO:0032447">
    <property type="term" value="P:protein urmylation"/>
    <property type="evidence" value="ECO:0007669"/>
    <property type="project" value="UniProtKB-UniRule"/>
</dbReference>